<reference evidence="7 8" key="1">
    <citation type="submission" date="2023-02" db="EMBL/GenBank/DDBJ databases">
        <title>Genome Sequence of L. cardiaca H63T.</title>
        <authorList>
            <person name="Lopez A.E."/>
            <person name="Cianciotto N.P."/>
        </authorList>
    </citation>
    <scope>NUCLEOTIDE SEQUENCE [LARGE SCALE GENOMIC DNA]</scope>
    <source>
        <strain evidence="7 8">H63</strain>
    </source>
</reference>
<evidence type="ECO:0000256" key="3">
    <source>
        <dbReference type="ARBA" id="ARBA00022692"/>
    </source>
</evidence>
<feature type="transmembrane region" description="Helical" evidence="6">
    <location>
        <begin position="97"/>
        <end position="120"/>
    </location>
</feature>
<protein>
    <submittedName>
        <fullName evidence="7">DUF423 domain-containing protein</fullName>
    </submittedName>
</protein>
<name>A0ABY8AZP2_9GAMM</name>
<evidence type="ECO:0000256" key="4">
    <source>
        <dbReference type="ARBA" id="ARBA00022989"/>
    </source>
</evidence>
<dbReference type="PANTHER" id="PTHR43461:SF1">
    <property type="entry name" value="TRANSMEMBRANE PROTEIN 256"/>
    <property type="match status" value="1"/>
</dbReference>
<dbReference type="RefSeq" id="WP_275090413.1">
    <property type="nucleotide sequence ID" value="NZ_CP119078.1"/>
</dbReference>
<accession>A0ABY8AZP2</accession>
<dbReference type="InterPro" id="IPR006696">
    <property type="entry name" value="DUF423"/>
</dbReference>
<keyword evidence="5 6" id="KW-0472">Membrane</keyword>
<evidence type="ECO:0000313" key="7">
    <source>
        <dbReference type="EMBL" id="WED44592.1"/>
    </source>
</evidence>
<feature type="transmembrane region" description="Helical" evidence="6">
    <location>
        <begin position="45"/>
        <end position="63"/>
    </location>
</feature>
<evidence type="ECO:0000256" key="6">
    <source>
        <dbReference type="SAM" id="Phobius"/>
    </source>
</evidence>
<comment type="subcellular location">
    <subcellularLocation>
        <location evidence="1">Membrane</location>
        <topology evidence="1">Multi-pass membrane protein</topology>
    </subcellularLocation>
</comment>
<keyword evidence="8" id="KW-1185">Reference proteome</keyword>
<evidence type="ECO:0000256" key="2">
    <source>
        <dbReference type="ARBA" id="ARBA00009694"/>
    </source>
</evidence>
<dbReference type="PANTHER" id="PTHR43461">
    <property type="entry name" value="TRANSMEMBRANE PROTEIN 256"/>
    <property type="match status" value="1"/>
</dbReference>
<dbReference type="Pfam" id="PF04241">
    <property type="entry name" value="DUF423"/>
    <property type="match status" value="1"/>
</dbReference>
<dbReference type="EMBL" id="CP119078">
    <property type="protein sequence ID" value="WED44592.1"/>
    <property type="molecule type" value="Genomic_DNA"/>
</dbReference>
<evidence type="ECO:0000256" key="1">
    <source>
        <dbReference type="ARBA" id="ARBA00004141"/>
    </source>
</evidence>
<feature type="transmembrane region" description="Helical" evidence="6">
    <location>
        <begin position="70"/>
        <end position="91"/>
    </location>
</feature>
<gene>
    <name evidence="7" type="ORF">PXX05_07330</name>
</gene>
<sequence>MQKGFMLIAVLFILMANILGAFGTHTLKGKVDVSFLNTFQTGVQYHFYHSLALLALSILMFHVKNQWLNAAGIGFILGCILFSGSLYALSITGLRGLGMITPCGGLAFIMGWLLLFIGICKVKF</sequence>
<organism evidence="7 8">
    <name type="scientific">Legionella cardiaca</name>
    <dbReference type="NCBI Taxonomy" id="1071983"/>
    <lineage>
        <taxon>Bacteria</taxon>
        <taxon>Pseudomonadati</taxon>
        <taxon>Pseudomonadota</taxon>
        <taxon>Gammaproteobacteria</taxon>
        <taxon>Legionellales</taxon>
        <taxon>Legionellaceae</taxon>
        <taxon>Legionella</taxon>
    </lineage>
</organism>
<proteinExistence type="inferred from homology"/>
<keyword evidence="4 6" id="KW-1133">Transmembrane helix</keyword>
<evidence type="ECO:0000256" key="5">
    <source>
        <dbReference type="ARBA" id="ARBA00023136"/>
    </source>
</evidence>
<dbReference type="Proteomes" id="UP001222087">
    <property type="component" value="Chromosome"/>
</dbReference>
<evidence type="ECO:0000313" key="8">
    <source>
        <dbReference type="Proteomes" id="UP001222087"/>
    </source>
</evidence>
<keyword evidence="3 6" id="KW-0812">Transmembrane</keyword>
<comment type="similarity">
    <text evidence="2">Belongs to the UPF0382 family.</text>
</comment>